<dbReference type="AlphaFoldDB" id="A0A1H6RD05"/>
<feature type="domain" description="Glycoamylase-like" evidence="1">
    <location>
        <begin position="173"/>
        <end position="389"/>
    </location>
</feature>
<name>A0A1H6RD05_9LACT</name>
<keyword evidence="3" id="KW-1185">Reference proteome</keyword>
<organism evidence="2 3">
    <name type="scientific">Alkalibacterium gilvum</name>
    <dbReference type="NCBI Taxonomy" id="1130080"/>
    <lineage>
        <taxon>Bacteria</taxon>
        <taxon>Bacillati</taxon>
        <taxon>Bacillota</taxon>
        <taxon>Bacilli</taxon>
        <taxon>Lactobacillales</taxon>
        <taxon>Carnobacteriaceae</taxon>
        <taxon>Alkalibacterium</taxon>
    </lineage>
</organism>
<dbReference type="EMBL" id="FNYW01000002">
    <property type="protein sequence ID" value="SEI53699.1"/>
    <property type="molecule type" value="Genomic_DNA"/>
</dbReference>
<dbReference type="STRING" id="1130080.SAMN04488113_102143"/>
<dbReference type="InterPro" id="IPR019282">
    <property type="entry name" value="Glycoamylase-like_cons_dom"/>
</dbReference>
<dbReference type="OrthoDB" id="2195281at2"/>
<sequence length="406" mass="46657">MNKEEILELEMKGSFDFFWKEANTDENSPGYGLVRDGNGEKDEHRASIASVGFGLSAIVVGVDKGWITKDEGHKRALGTLKTFWHNAEHLNGFYYHFLNLETAEKFEAFYDCASIIDTALLVNGAITVAEYFGGEVYEYMDKIYHRIDWTKYYDEERNLYYMGYTEEKGGFGQWDMYAEQLMQYILGVASPTHAVPAKIYKGFDRELRTYKDFEFYATRHNPLFVHQYSHAWYDFENVVDEDGINWFDNSVSASRAQKQYAIDHQDNYPSYGENTWGFTACDGPNGYHAHGAPAYDIDNKPLKNDYGTIAPTAALGSIVFTPDDSLNVLENFYNNIPELWSEYGFLDSFNAEDNDLWVAKRVIGIDKGATLLMAANYQSGLIWKLYMQNKYVKNATEKLNWVKTSK</sequence>
<dbReference type="RefSeq" id="WP_091632435.1">
    <property type="nucleotide sequence ID" value="NZ_FNYW01000002.1"/>
</dbReference>
<evidence type="ECO:0000313" key="3">
    <source>
        <dbReference type="Proteomes" id="UP000198564"/>
    </source>
</evidence>
<dbReference type="Gene3D" id="1.50.10.140">
    <property type="match status" value="1"/>
</dbReference>
<dbReference type="Pfam" id="PF10091">
    <property type="entry name" value="Glycoamylase"/>
    <property type="match status" value="1"/>
</dbReference>
<reference evidence="3" key="1">
    <citation type="submission" date="2016-10" db="EMBL/GenBank/DDBJ databases">
        <authorList>
            <person name="Varghese N."/>
            <person name="Submissions S."/>
        </authorList>
    </citation>
    <scope>NUCLEOTIDE SEQUENCE [LARGE SCALE GENOMIC DNA]</scope>
    <source>
        <strain evidence="3">DSM 25751</strain>
    </source>
</reference>
<accession>A0A1H6RD05</accession>
<evidence type="ECO:0000259" key="1">
    <source>
        <dbReference type="Pfam" id="PF10091"/>
    </source>
</evidence>
<proteinExistence type="predicted"/>
<protein>
    <recommendedName>
        <fullName evidence="1">Glycoamylase-like domain-containing protein</fullName>
    </recommendedName>
</protein>
<evidence type="ECO:0000313" key="2">
    <source>
        <dbReference type="EMBL" id="SEI53699.1"/>
    </source>
</evidence>
<dbReference type="Proteomes" id="UP000198564">
    <property type="component" value="Unassembled WGS sequence"/>
</dbReference>
<gene>
    <name evidence="2" type="ORF">SAMN04488113_102143</name>
</gene>